<dbReference type="InterPro" id="IPR015655">
    <property type="entry name" value="PP2C"/>
</dbReference>
<dbReference type="InterPro" id="IPR000222">
    <property type="entry name" value="PP2C_BS"/>
</dbReference>
<gene>
    <name evidence="6" type="ORF">CU098_007412</name>
</gene>
<dbReference type="EMBL" id="PJQM01001304">
    <property type="protein sequence ID" value="RCI02668.1"/>
    <property type="molecule type" value="Genomic_DNA"/>
</dbReference>
<dbReference type="Gene3D" id="3.60.40.10">
    <property type="entry name" value="PPM-type phosphatase domain"/>
    <property type="match status" value="1"/>
</dbReference>
<proteinExistence type="inferred from homology"/>
<name>A0A367KKI0_RHIST</name>
<keyword evidence="3 4" id="KW-0904">Protein phosphatase</keyword>
<dbReference type="AlphaFoldDB" id="A0A367KKI0"/>
<evidence type="ECO:0000259" key="5">
    <source>
        <dbReference type="PROSITE" id="PS51746"/>
    </source>
</evidence>
<dbReference type="SUPFAM" id="SSF81606">
    <property type="entry name" value="PP2C-like"/>
    <property type="match status" value="1"/>
</dbReference>
<dbReference type="PROSITE" id="PS01032">
    <property type="entry name" value="PPM_1"/>
    <property type="match status" value="1"/>
</dbReference>
<dbReference type="Pfam" id="PF00481">
    <property type="entry name" value="PP2C"/>
    <property type="match status" value="1"/>
</dbReference>
<dbReference type="GO" id="GO:0046872">
    <property type="term" value="F:metal ion binding"/>
    <property type="evidence" value="ECO:0007669"/>
    <property type="project" value="UniProtKB-KW"/>
</dbReference>
<protein>
    <recommendedName>
        <fullName evidence="5">PPM-type phosphatase domain-containing protein</fullName>
    </recommendedName>
</protein>
<evidence type="ECO:0000313" key="7">
    <source>
        <dbReference type="Proteomes" id="UP000253551"/>
    </source>
</evidence>
<keyword evidence="1" id="KW-0479">Metal-binding</keyword>
<accession>A0A367KKI0</accession>
<evidence type="ECO:0000313" key="6">
    <source>
        <dbReference type="EMBL" id="RCI02668.1"/>
    </source>
</evidence>
<evidence type="ECO:0000256" key="4">
    <source>
        <dbReference type="RuleBase" id="RU003465"/>
    </source>
</evidence>
<evidence type="ECO:0000256" key="1">
    <source>
        <dbReference type="ARBA" id="ARBA00022723"/>
    </source>
</evidence>
<dbReference type="Proteomes" id="UP000253551">
    <property type="component" value="Unassembled WGS sequence"/>
</dbReference>
<comment type="similarity">
    <text evidence="4">Belongs to the PP2C family.</text>
</comment>
<feature type="domain" description="PPM-type phosphatase" evidence="5">
    <location>
        <begin position="18"/>
        <end position="331"/>
    </location>
</feature>
<evidence type="ECO:0000256" key="2">
    <source>
        <dbReference type="ARBA" id="ARBA00022801"/>
    </source>
</evidence>
<keyword evidence="2 4" id="KW-0378">Hydrolase</keyword>
<organism evidence="6 7">
    <name type="scientific">Rhizopus stolonifer</name>
    <name type="common">Rhizopus nigricans</name>
    <dbReference type="NCBI Taxonomy" id="4846"/>
    <lineage>
        <taxon>Eukaryota</taxon>
        <taxon>Fungi</taxon>
        <taxon>Fungi incertae sedis</taxon>
        <taxon>Mucoromycota</taxon>
        <taxon>Mucoromycotina</taxon>
        <taxon>Mucoromycetes</taxon>
        <taxon>Mucorales</taxon>
        <taxon>Mucorineae</taxon>
        <taxon>Rhizopodaceae</taxon>
        <taxon>Rhizopus</taxon>
    </lineage>
</organism>
<dbReference type="STRING" id="4846.A0A367KKI0"/>
<reference evidence="6 7" key="1">
    <citation type="journal article" date="2018" name="G3 (Bethesda)">
        <title>Phylogenetic and Phylogenomic Definition of Rhizopus Species.</title>
        <authorList>
            <person name="Gryganskyi A.P."/>
            <person name="Golan J."/>
            <person name="Dolatabadi S."/>
            <person name="Mondo S."/>
            <person name="Robb S."/>
            <person name="Idnurm A."/>
            <person name="Muszewska A."/>
            <person name="Steczkiewicz K."/>
            <person name="Masonjones S."/>
            <person name="Liao H.L."/>
            <person name="Gajdeczka M.T."/>
            <person name="Anike F."/>
            <person name="Vuek A."/>
            <person name="Anishchenko I.M."/>
            <person name="Voigt K."/>
            <person name="de Hoog G.S."/>
            <person name="Smith M.E."/>
            <person name="Heitman J."/>
            <person name="Vilgalys R."/>
            <person name="Stajich J.E."/>
        </authorList>
    </citation>
    <scope>NUCLEOTIDE SEQUENCE [LARGE SCALE GENOMIC DNA]</scope>
    <source>
        <strain evidence="6 7">LSU 92-RS-03</strain>
    </source>
</reference>
<dbReference type="InterPro" id="IPR001932">
    <property type="entry name" value="PPM-type_phosphatase-like_dom"/>
</dbReference>
<dbReference type="InterPro" id="IPR036457">
    <property type="entry name" value="PPM-type-like_dom_sf"/>
</dbReference>
<dbReference type="PROSITE" id="PS51746">
    <property type="entry name" value="PPM_2"/>
    <property type="match status" value="1"/>
</dbReference>
<keyword evidence="7" id="KW-1185">Reference proteome</keyword>
<dbReference type="SMART" id="SM00332">
    <property type="entry name" value="PP2Cc"/>
    <property type="match status" value="1"/>
</dbReference>
<dbReference type="GO" id="GO:0004722">
    <property type="term" value="F:protein serine/threonine phosphatase activity"/>
    <property type="evidence" value="ECO:0007669"/>
    <property type="project" value="InterPro"/>
</dbReference>
<sequence length="361" mass="40548">MADIDSLLRINLNQPSKLLGLCTSRGTRSSNEDYYSAVTLELEYSQFKMNKEANRAYFGIFDGHGGTVASQWLANHLHEHIESVTLDNFSRVLEFLRAYRGYFRRFPIPAVLKDVIDNNGNPKTENISDLTVEQRLTLAFLEADTQCLTQLGNESEGGSTGSVAIVEPRDTKAFWESDEYDIVVGHVGDTRILLCDAQSGEVVSLSTGDHHPGNPIEVDRLRKYAGFVTTDSWGDERIMGMLATSRAFGDAKLKKYGVSAEPDVVRYKIRKANPAAFMVLVTDGISSVLSDQEVVDIVKQHNEPSKSAQKVVDTADQLQSEDNITAMVVRLKDWGKRMHDYTHELRSYRLENSTMSRRQTW</sequence>
<dbReference type="PANTHER" id="PTHR13832:SF589">
    <property type="entry name" value="[PYRUVATE DEHYDROGENASE [ACETYL-TRANSFERRING]]-PHOSPHATASE 2, MITOCHONDRIAL"/>
    <property type="match status" value="1"/>
</dbReference>
<evidence type="ECO:0000256" key="3">
    <source>
        <dbReference type="ARBA" id="ARBA00022912"/>
    </source>
</evidence>
<dbReference type="CDD" id="cd00143">
    <property type="entry name" value="PP2Cc"/>
    <property type="match status" value="1"/>
</dbReference>
<dbReference type="OrthoDB" id="416093at2759"/>
<dbReference type="PANTHER" id="PTHR13832">
    <property type="entry name" value="PROTEIN PHOSPHATASE 2C"/>
    <property type="match status" value="1"/>
</dbReference>
<comment type="caution">
    <text evidence="6">The sequence shown here is derived from an EMBL/GenBank/DDBJ whole genome shotgun (WGS) entry which is preliminary data.</text>
</comment>